<keyword evidence="4" id="KW-1185">Reference proteome</keyword>
<dbReference type="EMBL" id="FAOZ01000020">
    <property type="protein sequence ID" value="CUU58522.1"/>
    <property type="molecule type" value="Genomic_DNA"/>
</dbReference>
<evidence type="ECO:0000313" key="3">
    <source>
        <dbReference type="EMBL" id="CUU58522.1"/>
    </source>
</evidence>
<feature type="region of interest" description="Disordered" evidence="1">
    <location>
        <begin position="203"/>
        <end position="297"/>
    </location>
</feature>
<evidence type="ECO:0000256" key="2">
    <source>
        <dbReference type="SAM" id="Phobius"/>
    </source>
</evidence>
<organism evidence="3 4">
    <name type="scientific">Parafrankia irregularis</name>
    <dbReference type="NCBI Taxonomy" id="795642"/>
    <lineage>
        <taxon>Bacteria</taxon>
        <taxon>Bacillati</taxon>
        <taxon>Actinomycetota</taxon>
        <taxon>Actinomycetes</taxon>
        <taxon>Frankiales</taxon>
        <taxon>Frankiaceae</taxon>
        <taxon>Parafrankia</taxon>
    </lineage>
</organism>
<reference evidence="4" key="1">
    <citation type="submission" date="2015-11" db="EMBL/GenBank/DDBJ databases">
        <authorList>
            <person name="Varghese N."/>
        </authorList>
    </citation>
    <scope>NUCLEOTIDE SEQUENCE [LARGE SCALE GENOMIC DNA]</scope>
    <source>
        <strain evidence="4">DSM 45899</strain>
    </source>
</reference>
<accession>A0A0S4QVL6</accession>
<feature type="compositionally biased region" description="Basic and acidic residues" evidence="1">
    <location>
        <begin position="286"/>
        <end position="297"/>
    </location>
</feature>
<feature type="transmembrane region" description="Helical" evidence="2">
    <location>
        <begin position="16"/>
        <end position="39"/>
    </location>
</feature>
<feature type="transmembrane region" description="Helical" evidence="2">
    <location>
        <begin position="173"/>
        <end position="194"/>
    </location>
</feature>
<feature type="compositionally biased region" description="Basic and acidic residues" evidence="1">
    <location>
        <begin position="238"/>
        <end position="248"/>
    </location>
</feature>
<keyword evidence="2" id="KW-0812">Transmembrane</keyword>
<evidence type="ECO:0000313" key="4">
    <source>
        <dbReference type="Proteomes" id="UP000198802"/>
    </source>
</evidence>
<gene>
    <name evidence="3" type="ORF">Ga0074812_12020</name>
</gene>
<proteinExistence type="predicted"/>
<keyword evidence="2" id="KW-1133">Transmembrane helix</keyword>
<evidence type="ECO:0000256" key="1">
    <source>
        <dbReference type="SAM" id="MobiDB-lite"/>
    </source>
</evidence>
<dbReference type="AlphaFoldDB" id="A0A0S4QVL6"/>
<name>A0A0S4QVL6_9ACTN</name>
<protein>
    <submittedName>
        <fullName evidence="3">Capsular polysaccharide biosynthesis protein</fullName>
    </submittedName>
</protein>
<dbReference type="RefSeq" id="WP_091281759.1">
    <property type="nucleotide sequence ID" value="NZ_FAOZ01000020.1"/>
</dbReference>
<feature type="compositionally biased region" description="Basic and acidic residues" evidence="1">
    <location>
        <begin position="259"/>
        <end position="268"/>
    </location>
</feature>
<keyword evidence="2" id="KW-0472">Membrane</keyword>
<sequence>MQLNGPLTILLRRWRLTAAGVALTVVAAIGAFVMTPVSYQGSSQVFLLPSAVSAETGKVDNPYLGFGQSLRITAEVISRLTSTAEAVDEAVKHGATAGYMIGIPTDAAGPVLNVQAEGPDRAAVVTTVNYVVTKLGEVLDQEQEKGGAPRSSWFVLNKITEEPVVTVAKKARYTQAAMAFAVCCLLTFLGVLLFDRLRSPRPAGDGGAPMSPTGPSAPTDNDGYGEIGRPRRPAAGPQEHRERQRYDEPSTFDGAPQGRSDHDTERTYRIPLRRPMSLDDDPQSGYDRRPLGSDRKS</sequence>
<dbReference type="Proteomes" id="UP000198802">
    <property type="component" value="Unassembled WGS sequence"/>
</dbReference>